<dbReference type="NCBIfam" id="NF033179">
    <property type="entry name" value="TnsA_like_Actin"/>
    <property type="match status" value="1"/>
</dbReference>
<evidence type="ECO:0000313" key="1">
    <source>
        <dbReference type="EMBL" id="GAA4707876.1"/>
    </source>
</evidence>
<sequence length="200" mass="22002">MFRWRRGQAHYSGWYWSATTGAHVVYESRLELARLLLGDFDPRVTVIAAQPFCVSAEVEGVRRRHVPDFLLLGGDGVVTVVNVKPPDQLARPKVAAALAWAGDVFAGKGWRHEVWSGAPPAVLLNVRFLAAYRYPDRVDPATVSWLEEQAVTSARLGDLENAGGPLPADVRAAALHLVWRGVFRVDLTTPLSTATLLERP</sequence>
<gene>
    <name evidence="1" type="ORF">GCM10023198_32990</name>
</gene>
<dbReference type="Proteomes" id="UP001500843">
    <property type="component" value="Unassembled WGS sequence"/>
</dbReference>
<protein>
    <submittedName>
        <fullName evidence="1">TnsA-like heteromeric transposase endonuclease subunit</fullName>
    </submittedName>
</protein>
<keyword evidence="2" id="KW-1185">Reference proteome</keyword>
<dbReference type="EMBL" id="BAABHM010000013">
    <property type="protein sequence ID" value="GAA4707876.1"/>
    <property type="molecule type" value="Genomic_DNA"/>
</dbReference>
<name>A0ABP8XIZ7_9MICO</name>
<evidence type="ECO:0000313" key="2">
    <source>
        <dbReference type="Proteomes" id="UP001500843"/>
    </source>
</evidence>
<reference evidence="2" key="1">
    <citation type="journal article" date="2019" name="Int. J. Syst. Evol. Microbiol.">
        <title>The Global Catalogue of Microorganisms (GCM) 10K type strain sequencing project: providing services to taxonomists for standard genome sequencing and annotation.</title>
        <authorList>
            <consortium name="The Broad Institute Genomics Platform"/>
            <consortium name="The Broad Institute Genome Sequencing Center for Infectious Disease"/>
            <person name="Wu L."/>
            <person name="Ma J."/>
        </authorList>
    </citation>
    <scope>NUCLEOTIDE SEQUENCE [LARGE SCALE GENOMIC DNA]</scope>
    <source>
        <strain evidence="2">JCM 17975</strain>
    </source>
</reference>
<organism evidence="1 2">
    <name type="scientific">Promicromonospora umidemergens</name>
    <dbReference type="NCBI Taxonomy" id="629679"/>
    <lineage>
        <taxon>Bacteria</taxon>
        <taxon>Bacillati</taxon>
        <taxon>Actinomycetota</taxon>
        <taxon>Actinomycetes</taxon>
        <taxon>Micrococcales</taxon>
        <taxon>Promicromonosporaceae</taxon>
        <taxon>Promicromonospora</taxon>
    </lineage>
</organism>
<dbReference type="InterPro" id="IPR048000">
    <property type="entry name" value="TnsA-like"/>
</dbReference>
<comment type="caution">
    <text evidence="1">The sequence shown here is derived from an EMBL/GenBank/DDBJ whole genome shotgun (WGS) entry which is preliminary data.</text>
</comment>
<proteinExistence type="predicted"/>
<accession>A0ABP8XIZ7</accession>